<evidence type="ECO:0000259" key="20">
    <source>
        <dbReference type="Pfam" id="PF17900"/>
    </source>
</evidence>
<dbReference type="GO" id="GO:0070006">
    <property type="term" value="F:metalloaminopeptidase activity"/>
    <property type="evidence" value="ECO:0007669"/>
    <property type="project" value="TreeGrafter"/>
</dbReference>
<comment type="subcellular location">
    <subcellularLocation>
        <location evidence="1">Membrane</location>
        <topology evidence="1">Single-pass type II membrane protein</topology>
    </subcellularLocation>
</comment>
<evidence type="ECO:0000256" key="3">
    <source>
        <dbReference type="ARBA" id="ARBA00022670"/>
    </source>
</evidence>
<evidence type="ECO:0000256" key="4">
    <source>
        <dbReference type="ARBA" id="ARBA00022692"/>
    </source>
</evidence>
<evidence type="ECO:0000256" key="14">
    <source>
        <dbReference type="PIRSR" id="PIRSR634016-3"/>
    </source>
</evidence>
<dbReference type="InterPro" id="IPR034016">
    <property type="entry name" value="M1_APN-typ"/>
</dbReference>
<dbReference type="GO" id="GO:0006508">
    <property type="term" value="P:proteolysis"/>
    <property type="evidence" value="ECO:0007669"/>
    <property type="project" value="UniProtKB-KW"/>
</dbReference>
<dbReference type="Gene3D" id="2.60.40.1910">
    <property type="match status" value="1"/>
</dbReference>
<dbReference type="GO" id="GO:0043171">
    <property type="term" value="P:peptide catabolic process"/>
    <property type="evidence" value="ECO:0007669"/>
    <property type="project" value="TreeGrafter"/>
</dbReference>
<dbReference type="PANTHER" id="PTHR11533">
    <property type="entry name" value="PROTEASE M1 ZINC METALLOPROTEASE"/>
    <property type="match status" value="1"/>
</dbReference>
<dbReference type="GO" id="GO:0042277">
    <property type="term" value="F:peptide binding"/>
    <property type="evidence" value="ECO:0007669"/>
    <property type="project" value="TreeGrafter"/>
</dbReference>
<evidence type="ECO:0000256" key="16">
    <source>
        <dbReference type="RuleBase" id="RU364040"/>
    </source>
</evidence>
<evidence type="ECO:0000256" key="6">
    <source>
        <dbReference type="ARBA" id="ARBA00022801"/>
    </source>
</evidence>
<evidence type="ECO:0000256" key="10">
    <source>
        <dbReference type="ARBA" id="ARBA00023049"/>
    </source>
</evidence>
<dbReference type="FunFam" id="2.60.40.1730:FF:000001">
    <property type="entry name" value="Leucyl-cystinyl aminopeptidase"/>
    <property type="match status" value="1"/>
</dbReference>
<dbReference type="SUPFAM" id="SSF55486">
    <property type="entry name" value="Metalloproteases ('zincins'), catalytic domain"/>
    <property type="match status" value="1"/>
</dbReference>
<dbReference type="EC" id="3.4.11.-" evidence="16"/>
<keyword evidence="22" id="KW-1185">Reference proteome</keyword>
<dbReference type="SUPFAM" id="SSF63737">
    <property type="entry name" value="Leukotriene A4 hydrolase N-terminal domain"/>
    <property type="match status" value="1"/>
</dbReference>
<keyword evidence="6 16" id="KW-0378">Hydrolase</keyword>
<evidence type="ECO:0000256" key="9">
    <source>
        <dbReference type="ARBA" id="ARBA00022989"/>
    </source>
</evidence>
<keyword evidence="5 14" id="KW-0479">Metal-binding</keyword>
<dbReference type="EMBL" id="OX395136">
    <property type="protein sequence ID" value="CAI5787123.1"/>
    <property type="molecule type" value="Genomic_DNA"/>
</dbReference>
<dbReference type="InterPro" id="IPR042097">
    <property type="entry name" value="Aminopeptidase_N-like_N_sf"/>
</dbReference>
<proteinExistence type="inferred from homology"/>
<sequence length="984" mass="112352">MTVKLRSGFYVGKKSATLLALLLAALLLALLVLAILYGRCAQDLEGRGDEAAAAAAPPDQAPASADPSARPPGAWDAWRLPGDLEPVHYSLLLWPHLAPGLPEPRTHSGQLNLTVRCLRDTDAVLLHSVGLAYQRAAVWGPLTGAAAAAAATANGSSSSSSVGVAELWEAPRNEYAVLELRANLSAGALYELQLAFRGKIQHEPEFHGLFASTYKDEGESRWLVASHLEPADARRVYPCFDEPAMKATFNISIVHHPSYKVLSNMPIKDVSEYKDVNESTLSTLSNGTALMNWTVTTFETTPKMSTYVTAFAVCNFDYVTTVERGNEIRIWARKDAIKNGSADYALNITGPIFSFMEDLLNISYPLSKTDLLVLPDMGAGAMEHWGLMTFQEISMLYHPEDKFSLQKYWICKIISHEIAHQWFGNLVTMNWWNDIWLNEGFASYLEHLGTYYIMPTMPLDNIFSYKVVQPVLRMDNELQNQSLSDTGDRQESGALLKLFGLITYKKGAAIIRMLSNFVTERLLMKALNSYLNAFSFSNANQDDLWNHIQKVVDEQNDLQLPAPVKVIMDSWTCQHGLPLLTVNLTTGNISQEQFYSKKGTNKTNNMWTIPISWLRNGTVQPLAWLDKSSKIFPEMKISDSEHDWIILNVNWTGYYRVNYDQKSWRRLAKVLERNPKAIPSVSRFQLFGDAFELRWSGYTEYDTPLYLTKYLEKEDDTLVWESVLHHLEVESWGLIQRDYELYPVLKKYFLKRISPICHHYTNLLRQSFEVLEGEFYTMGIGTIIKTACWLGVRDCLDLASEIFTKWMNNPDFEVPVSISSAIHCFGIQLGSDKEWDFEWQMYKRNDSQGNYHLLFAMSCTREPWLLQRFLQYILNDSVISPDLVSEVIRHVAESEAGHWIAWKFITENWSRLYKRCSFEPLYAFMNSVSTDFEVQVVQVFLNNTLEPEQRTTPTEMLQKAKSRNEERKESVTKMVKWLQRNMDI</sequence>
<dbReference type="Gene3D" id="2.60.40.1730">
    <property type="entry name" value="tricorn interacting facor f3 domain"/>
    <property type="match status" value="1"/>
</dbReference>
<keyword evidence="3 16" id="KW-0645">Protease</keyword>
<feature type="domain" description="Peptidase M1 membrane alanine aminopeptidase" evidence="18">
    <location>
        <begin position="344"/>
        <end position="571"/>
    </location>
</feature>
<dbReference type="InterPro" id="IPR024571">
    <property type="entry name" value="ERAP1-like_C_dom"/>
</dbReference>
<dbReference type="PRINTS" id="PR00756">
    <property type="entry name" value="ALADIPTASE"/>
</dbReference>
<keyword evidence="10 16" id="KW-0482">Metalloprotease</keyword>
<dbReference type="AlphaFoldDB" id="A0AA35L0W5"/>
<name>A0AA35L0W5_9SAUR</name>
<dbReference type="InterPro" id="IPR014782">
    <property type="entry name" value="Peptidase_M1_dom"/>
</dbReference>
<evidence type="ECO:0000256" key="7">
    <source>
        <dbReference type="ARBA" id="ARBA00022833"/>
    </source>
</evidence>
<keyword evidence="16 21" id="KW-0031">Aminopeptidase</keyword>
<keyword evidence="8" id="KW-0735">Signal-anchor</keyword>
<keyword evidence="12" id="KW-0325">Glycoprotein</keyword>
<dbReference type="PANTHER" id="PTHR11533:SF31">
    <property type="entry name" value="AMINOPEPTIDASE Q"/>
    <property type="match status" value="1"/>
</dbReference>
<evidence type="ECO:0000256" key="17">
    <source>
        <dbReference type="SAM" id="MobiDB-lite"/>
    </source>
</evidence>
<evidence type="ECO:0000256" key="8">
    <source>
        <dbReference type="ARBA" id="ARBA00022968"/>
    </source>
</evidence>
<dbReference type="CDD" id="cd09601">
    <property type="entry name" value="M1_APN-Q_like"/>
    <property type="match status" value="1"/>
</dbReference>
<dbReference type="FunFam" id="1.10.390.10:FF:000016">
    <property type="entry name" value="Glutamyl aminopeptidase"/>
    <property type="match status" value="1"/>
</dbReference>
<dbReference type="Pfam" id="PF17900">
    <property type="entry name" value="Peptidase_M1_N"/>
    <property type="match status" value="1"/>
</dbReference>
<evidence type="ECO:0000256" key="11">
    <source>
        <dbReference type="ARBA" id="ARBA00023136"/>
    </source>
</evidence>
<evidence type="ECO:0000256" key="2">
    <source>
        <dbReference type="ARBA" id="ARBA00010136"/>
    </source>
</evidence>
<dbReference type="GO" id="GO:0016020">
    <property type="term" value="C:membrane"/>
    <property type="evidence" value="ECO:0007669"/>
    <property type="project" value="UniProtKB-SubCell"/>
</dbReference>
<feature type="binding site" evidence="14">
    <location>
        <position position="416"/>
    </location>
    <ligand>
        <name>Zn(2+)</name>
        <dbReference type="ChEBI" id="CHEBI:29105"/>
        <note>catalytic</note>
    </ligand>
</feature>
<dbReference type="GO" id="GO:0005737">
    <property type="term" value="C:cytoplasm"/>
    <property type="evidence" value="ECO:0007669"/>
    <property type="project" value="TreeGrafter"/>
</dbReference>
<protein>
    <recommendedName>
        <fullName evidence="16">Aminopeptidase</fullName>
        <ecNumber evidence="16">3.4.11.-</ecNumber>
    </recommendedName>
</protein>
<organism evidence="21 22">
    <name type="scientific">Podarcis lilfordi</name>
    <name type="common">Lilford's wall lizard</name>
    <dbReference type="NCBI Taxonomy" id="74358"/>
    <lineage>
        <taxon>Eukaryota</taxon>
        <taxon>Metazoa</taxon>
        <taxon>Chordata</taxon>
        <taxon>Craniata</taxon>
        <taxon>Vertebrata</taxon>
        <taxon>Euteleostomi</taxon>
        <taxon>Lepidosauria</taxon>
        <taxon>Squamata</taxon>
        <taxon>Bifurcata</taxon>
        <taxon>Unidentata</taxon>
        <taxon>Episquamata</taxon>
        <taxon>Laterata</taxon>
        <taxon>Lacertibaenia</taxon>
        <taxon>Lacertidae</taxon>
        <taxon>Podarcis</taxon>
    </lineage>
</organism>
<evidence type="ECO:0000256" key="12">
    <source>
        <dbReference type="ARBA" id="ARBA00023180"/>
    </source>
</evidence>
<feature type="binding site" evidence="14">
    <location>
        <position position="420"/>
    </location>
    <ligand>
        <name>Zn(2+)</name>
        <dbReference type="ChEBI" id="CHEBI:29105"/>
        <note>catalytic</note>
    </ligand>
</feature>
<evidence type="ECO:0000259" key="18">
    <source>
        <dbReference type="Pfam" id="PF01433"/>
    </source>
</evidence>
<comment type="cofactor">
    <cofactor evidence="14 16">
        <name>Zn(2+)</name>
        <dbReference type="ChEBI" id="CHEBI:29105"/>
    </cofactor>
    <text evidence="14 16">Binds 1 zinc ion per subunit.</text>
</comment>
<dbReference type="Proteomes" id="UP001178461">
    <property type="component" value="Chromosome 11"/>
</dbReference>
<keyword evidence="11" id="KW-0472">Membrane</keyword>
<dbReference type="Gene3D" id="1.10.390.10">
    <property type="entry name" value="Neutral Protease Domain 2"/>
    <property type="match status" value="1"/>
</dbReference>
<feature type="domain" description="ERAP1-like C-terminal" evidence="19">
    <location>
        <begin position="644"/>
        <end position="945"/>
    </location>
</feature>
<evidence type="ECO:0000256" key="15">
    <source>
        <dbReference type="PIRSR" id="PIRSR634016-4"/>
    </source>
</evidence>
<dbReference type="Pfam" id="PF11838">
    <property type="entry name" value="ERAP1_C"/>
    <property type="match status" value="1"/>
</dbReference>
<dbReference type="Gene3D" id="1.25.50.20">
    <property type="match status" value="1"/>
</dbReference>
<feature type="region of interest" description="Disordered" evidence="17">
    <location>
        <begin position="51"/>
        <end position="72"/>
    </location>
</feature>
<dbReference type="InterPro" id="IPR050344">
    <property type="entry name" value="Peptidase_M1_aminopeptidases"/>
</dbReference>
<feature type="domain" description="Aminopeptidase N-like N-terminal" evidence="20">
    <location>
        <begin position="86"/>
        <end position="308"/>
    </location>
</feature>
<comment type="similarity">
    <text evidence="2 16">Belongs to the peptidase M1 family.</text>
</comment>
<reference evidence="21" key="1">
    <citation type="submission" date="2022-12" db="EMBL/GenBank/DDBJ databases">
        <authorList>
            <person name="Alioto T."/>
            <person name="Alioto T."/>
            <person name="Gomez Garrido J."/>
        </authorList>
    </citation>
    <scope>NUCLEOTIDE SEQUENCE</scope>
</reference>
<keyword evidence="9" id="KW-1133">Transmembrane helix</keyword>
<dbReference type="InterPro" id="IPR001930">
    <property type="entry name" value="Peptidase_M1"/>
</dbReference>
<evidence type="ECO:0000256" key="13">
    <source>
        <dbReference type="PIRSR" id="PIRSR634016-1"/>
    </source>
</evidence>
<accession>A0AA35L0W5</accession>
<dbReference type="InterPro" id="IPR045357">
    <property type="entry name" value="Aminopeptidase_N-like_N"/>
</dbReference>
<keyword evidence="4" id="KW-0812">Transmembrane</keyword>
<dbReference type="InterPro" id="IPR027268">
    <property type="entry name" value="Peptidase_M4/M1_CTD_sf"/>
</dbReference>
<evidence type="ECO:0000259" key="19">
    <source>
        <dbReference type="Pfam" id="PF11838"/>
    </source>
</evidence>
<feature type="site" description="Transition state stabilizer" evidence="15">
    <location>
        <position position="504"/>
    </location>
</feature>
<evidence type="ECO:0000256" key="5">
    <source>
        <dbReference type="ARBA" id="ARBA00022723"/>
    </source>
</evidence>
<dbReference type="Pfam" id="PF01433">
    <property type="entry name" value="Peptidase_M1"/>
    <property type="match status" value="1"/>
</dbReference>
<dbReference type="GO" id="GO:0005615">
    <property type="term" value="C:extracellular space"/>
    <property type="evidence" value="ECO:0007669"/>
    <property type="project" value="TreeGrafter"/>
</dbReference>
<gene>
    <name evidence="21" type="ORF">PODLI_1B005208</name>
</gene>
<feature type="active site" description="Proton acceptor" evidence="13">
    <location>
        <position position="417"/>
    </location>
</feature>
<keyword evidence="7 14" id="KW-0862">Zinc</keyword>
<evidence type="ECO:0000313" key="22">
    <source>
        <dbReference type="Proteomes" id="UP001178461"/>
    </source>
</evidence>
<evidence type="ECO:0000256" key="1">
    <source>
        <dbReference type="ARBA" id="ARBA00004606"/>
    </source>
</evidence>
<dbReference type="GO" id="GO:0008270">
    <property type="term" value="F:zinc ion binding"/>
    <property type="evidence" value="ECO:0007669"/>
    <property type="project" value="UniProtKB-UniRule"/>
</dbReference>
<evidence type="ECO:0000313" key="21">
    <source>
        <dbReference type="EMBL" id="CAI5787123.1"/>
    </source>
</evidence>
<feature type="binding site" evidence="14">
    <location>
        <position position="439"/>
    </location>
    <ligand>
        <name>Zn(2+)</name>
        <dbReference type="ChEBI" id="CHEBI:29105"/>
        <note>catalytic</note>
    </ligand>
</feature>